<evidence type="ECO:0000256" key="3">
    <source>
        <dbReference type="ARBA" id="ARBA00022989"/>
    </source>
</evidence>
<keyword evidence="2 5" id="KW-0812">Transmembrane</keyword>
<evidence type="ECO:0000259" key="6">
    <source>
        <dbReference type="PROSITE" id="PS50850"/>
    </source>
</evidence>
<evidence type="ECO:0000256" key="4">
    <source>
        <dbReference type="ARBA" id="ARBA00023136"/>
    </source>
</evidence>
<organism evidence="7 8">
    <name type="scientific">Parnassius apollo</name>
    <name type="common">Apollo butterfly</name>
    <name type="synonym">Papilio apollo</name>
    <dbReference type="NCBI Taxonomy" id="110799"/>
    <lineage>
        <taxon>Eukaryota</taxon>
        <taxon>Metazoa</taxon>
        <taxon>Ecdysozoa</taxon>
        <taxon>Arthropoda</taxon>
        <taxon>Hexapoda</taxon>
        <taxon>Insecta</taxon>
        <taxon>Pterygota</taxon>
        <taxon>Neoptera</taxon>
        <taxon>Endopterygota</taxon>
        <taxon>Lepidoptera</taxon>
        <taxon>Glossata</taxon>
        <taxon>Ditrysia</taxon>
        <taxon>Papilionoidea</taxon>
        <taxon>Papilionidae</taxon>
        <taxon>Parnassiinae</taxon>
        <taxon>Parnassini</taxon>
        <taxon>Parnassius</taxon>
        <taxon>Parnassius</taxon>
    </lineage>
</organism>
<dbReference type="GO" id="GO:0022857">
    <property type="term" value="F:transmembrane transporter activity"/>
    <property type="evidence" value="ECO:0007669"/>
    <property type="project" value="InterPro"/>
</dbReference>
<reference evidence="7" key="1">
    <citation type="submission" date="2021-04" db="EMBL/GenBank/DDBJ databases">
        <authorList>
            <person name="Tunstrom K."/>
        </authorList>
    </citation>
    <scope>NUCLEOTIDE SEQUENCE</scope>
</reference>
<proteinExistence type="predicted"/>
<dbReference type="PANTHER" id="PTHR48021:SF1">
    <property type="entry name" value="GH07001P-RELATED"/>
    <property type="match status" value="1"/>
</dbReference>
<dbReference type="GO" id="GO:0016020">
    <property type="term" value="C:membrane"/>
    <property type="evidence" value="ECO:0007669"/>
    <property type="project" value="UniProtKB-SubCell"/>
</dbReference>
<feature type="transmembrane region" description="Helical" evidence="5">
    <location>
        <begin position="13"/>
        <end position="32"/>
    </location>
</feature>
<feature type="transmembrane region" description="Helical" evidence="5">
    <location>
        <begin position="222"/>
        <end position="246"/>
    </location>
</feature>
<protein>
    <submittedName>
        <fullName evidence="7">(apollo) hypothetical protein</fullName>
    </submittedName>
</protein>
<evidence type="ECO:0000256" key="5">
    <source>
        <dbReference type="SAM" id="Phobius"/>
    </source>
</evidence>
<evidence type="ECO:0000256" key="2">
    <source>
        <dbReference type="ARBA" id="ARBA00022692"/>
    </source>
</evidence>
<evidence type="ECO:0000313" key="7">
    <source>
        <dbReference type="EMBL" id="CAG5054943.1"/>
    </source>
</evidence>
<feature type="transmembrane region" description="Helical" evidence="5">
    <location>
        <begin position="291"/>
        <end position="309"/>
    </location>
</feature>
<feature type="transmembrane region" description="Helical" evidence="5">
    <location>
        <begin position="258"/>
        <end position="285"/>
    </location>
</feature>
<dbReference type="OrthoDB" id="6923486at2759"/>
<dbReference type="Proteomes" id="UP000691718">
    <property type="component" value="Unassembled WGS sequence"/>
</dbReference>
<feature type="domain" description="Major facilitator superfamily (MFS) profile" evidence="6">
    <location>
        <begin position="1"/>
        <end position="313"/>
    </location>
</feature>
<evidence type="ECO:0000256" key="1">
    <source>
        <dbReference type="ARBA" id="ARBA00004141"/>
    </source>
</evidence>
<keyword evidence="8" id="KW-1185">Reference proteome</keyword>
<feature type="transmembrane region" description="Helical" evidence="5">
    <location>
        <begin position="164"/>
        <end position="187"/>
    </location>
</feature>
<sequence>MSYILGWYLTYRYVVWVNLACSILGVALLMTVTESPVYLLRQNREEDARLAIAHYRGESPASKIVLEEVSRLKQQITPAVELIATNIEDNPKRKEAEKEKLNTDDFSPKMQTRMSPLKVLFLSPSSRRAFIVVGLCLALQVMMGMLPVQVYAKQIFTQAAPSLSSHFCSIMLGMVLLVGSLSSLVMTDKCGRKFLLIISSILVALCLSSMGIFMQTDIVPPWVTAVLILVYCFSFMFGAGSIPYVLIAECFMPEVQGLATVLLGEMVWLFNFAIIGVFPFMIKYIGIHSSFYIFACCAVFNSFIAYFLVPETKGLTKDQIQEKVLRRKK</sequence>
<dbReference type="InterPro" id="IPR050549">
    <property type="entry name" value="MFS_Trehalose_Transporter"/>
</dbReference>
<feature type="transmembrane region" description="Helical" evidence="5">
    <location>
        <begin position="194"/>
        <end position="216"/>
    </location>
</feature>
<accession>A0A8S3Y539</accession>
<dbReference type="InterPro" id="IPR020846">
    <property type="entry name" value="MFS_dom"/>
</dbReference>
<evidence type="ECO:0000313" key="8">
    <source>
        <dbReference type="Proteomes" id="UP000691718"/>
    </source>
</evidence>
<keyword evidence="4 5" id="KW-0472">Membrane</keyword>
<dbReference type="EMBL" id="CAJQZP010001576">
    <property type="protein sequence ID" value="CAG5054943.1"/>
    <property type="molecule type" value="Genomic_DNA"/>
</dbReference>
<dbReference type="PROSITE" id="PS50850">
    <property type="entry name" value="MFS"/>
    <property type="match status" value="1"/>
</dbReference>
<comment type="caution">
    <text evidence="7">The sequence shown here is derived from an EMBL/GenBank/DDBJ whole genome shotgun (WGS) entry which is preliminary data.</text>
</comment>
<dbReference type="InterPro" id="IPR005828">
    <property type="entry name" value="MFS_sugar_transport-like"/>
</dbReference>
<gene>
    <name evidence="7" type="ORF">PAPOLLO_LOCUS26089</name>
</gene>
<feature type="transmembrane region" description="Helical" evidence="5">
    <location>
        <begin position="129"/>
        <end position="152"/>
    </location>
</feature>
<comment type="subcellular location">
    <subcellularLocation>
        <location evidence="1">Membrane</location>
        <topology evidence="1">Multi-pass membrane protein</topology>
    </subcellularLocation>
</comment>
<dbReference type="Pfam" id="PF00083">
    <property type="entry name" value="Sugar_tr"/>
    <property type="match status" value="1"/>
</dbReference>
<name>A0A8S3Y539_PARAO</name>
<dbReference type="PANTHER" id="PTHR48021">
    <property type="match status" value="1"/>
</dbReference>
<dbReference type="AlphaFoldDB" id="A0A8S3Y539"/>
<keyword evidence="3 5" id="KW-1133">Transmembrane helix</keyword>